<reference evidence="1 2" key="1">
    <citation type="submission" date="2020-08" db="EMBL/GenBank/DDBJ databases">
        <title>Genomic Encyclopedia of Type Strains, Phase IV (KMG-V): Genome sequencing to study the core and pangenomes of soil and plant-associated prokaryotes.</title>
        <authorList>
            <person name="Whitman W."/>
        </authorList>
    </citation>
    <scope>NUCLEOTIDE SEQUENCE [LARGE SCALE GENOMIC DNA]</scope>
    <source>
        <strain evidence="1 2">M8US30</strain>
    </source>
</reference>
<gene>
    <name evidence="1" type="ORF">HDF10_003088</name>
</gene>
<evidence type="ECO:0000313" key="2">
    <source>
        <dbReference type="Proteomes" id="UP000569092"/>
    </source>
</evidence>
<organism evidence="1 2">
    <name type="scientific">Tunturiibacter lichenicola</name>
    <dbReference type="NCBI Taxonomy" id="2051959"/>
    <lineage>
        <taxon>Bacteria</taxon>
        <taxon>Pseudomonadati</taxon>
        <taxon>Acidobacteriota</taxon>
        <taxon>Terriglobia</taxon>
        <taxon>Terriglobales</taxon>
        <taxon>Acidobacteriaceae</taxon>
        <taxon>Tunturiibacter</taxon>
    </lineage>
</organism>
<dbReference type="AlphaFoldDB" id="A0A7W8J9E0"/>
<protein>
    <submittedName>
        <fullName evidence="1">Uncharacterized protein</fullName>
    </submittedName>
</protein>
<proteinExistence type="predicted"/>
<dbReference type="EMBL" id="JACHDZ010000005">
    <property type="protein sequence ID" value="MBB5345097.1"/>
    <property type="molecule type" value="Genomic_DNA"/>
</dbReference>
<sequence length="81" mass="8803">MEAENRSSAENAFYVYLGAALIDDLLAEPKSDAISGRLLGCVECLEDPWYNLCWYAHARVGNGQADPLLGIASSAFPIRLV</sequence>
<name>A0A7W8J9E0_9BACT</name>
<evidence type="ECO:0000313" key="1">
    <source>
        <dbReference type="EMBL" id="MBB5345097.1"/>
    </source>
</evidence>
<dbReference type="Proteomes" id="UP000569092">
    <property type="component" value="Unassembled WGS sequence"/>
</dbReference>
<comment type="caution">
    <text evidence="1">The sequence shown here is derived from an EMBL/GenBank/DDBJ whole genome shotgun (WGS) entry which is preliminary data.</text>
</comment>
<accession>A0A7W8J9E0</accession>